<evidence type="ECO:0000313" key="1">
    <source>
        <dbReference type="EMBL" id="KAK4793937.1"/>
    </source>
</evidence>
<organism evidence="1 2">
    <name type="scientific">Trapa natans</name>
    <name type="common">Water chestnut</name>
    <dbReference type="NCBI Taxonomy" id="22666"/>
    <lineage>
        <taxon>Eukaryota</taxon>
        <taxon>Viridiplantae</taxon>
        <taxon>Streptophyta</taxon>
        <taxon>Embryophyta</taxon>
        <taxon>Tracheophyta</taxon>
        <taxon>Spermatophyta</taxon>
        <taxon>Magnoliopsida</taxon>
        <taxon>eudicotyledons</taxon>
        <taxon>Gunneridae</taxon>
        <taxon>Pentapetalae</taxon>
        <taxon>rosids</taxon>
        <taxon>malvids</taxon>
        <taxon>Myrtales</taxon>
        <taxon>Lythraceae</taxon>
        <taxon>Trapa</taxon>
    </lineage>
</organism>
<dbReference type="InterPro" id="IPR029071">
    <property type="entry name" value="Ubiquitin-like_domsf"/>
</dbReference>
<dbReference type="AlphaFoldDB" id="A0AAN7R8R9"/>
<dbReference type="EMBL" id="JAXQNO010000007">
    <property type="protein sequence ID" value="KAK4793937.1"/>
    <property type="molecule type" value="Genomic_DNA"/>
</dbReference>
<protein>
    <recommendedName>
        <fullName evidence="3">Ubiquitin-like domain-containing protein</fullName>
    </recommendedName>
</protein>
<gene>
    <name evidence="1" type="ORF">SAY86_011931</name>
</gene>
<accession>A0AAN7R8R9</accession>
<proteinExistence type="predicted"/>
<evidence type="ECO:0000313" key="2">
    <source>
        <dbReference type="Proteomes" id="UP001346149"/>
    </source>
</evidence>
<keyword evidence="2" id="KW-1185">Reference proteome</keyword>
<dbReference type="SUPFAM" id="SSF54236">
    <property type="entry name" value="Ubiquitin-like"/>
    <property type="match status" value="1"/>
</dbReference>
<dbReference type="Gene3D" id="3.10.20.90">
    <property type="entry name" value="Phosphatidylinositol 3-kinase Catalytic Subunit, Chain A, domain 1"/>
    <property type="match status" value="1"/>
</dbReference>
<name>A0AAN7R8R9_TRANT</name>
<sequence length="106" mass="11589">MRMAVGIFTGQLFHVEVDEGAKVNDLKREITTQVELPYERLILVLDVLAGEDGSAERQLVEDAENSSPLADVGCTYISSSSPSILPMRLVAVLQVPSITVFHYQLG</sequence>
<reference evidence="1 2" key="1">
    <citation type="journal article" date="2023" name="Hortic Res">
        <title>Pangenome of water caltrop reveals structural variations and asymmetric subgenome divergence after allopolyploidization.</title>
        <authorList>
            <person name="Zhang X."/>
            <person name="Chen Y."/>
            <person name="Wang L."/>
            <person name="Yuan Y."/>
            <person name="Fang M."/>
            <person name="Shi L."/>
            <person name="Lu R."/>
            <person name="Comes H.P."/>
            <person name="Ma Y."/>
            <person name="Chen Y."/>
            <person name="Huang G."/>
            <person name="Zhou Y."/>
            <person name="Zheng Z."/>
            <person name="Qiu Y."/>
        </authorList>
    </citation>
    <scope>NUCLEOTIDE SEQUENCE [LARGE SCALE GENOMIC DNA]</scope>
    <source>
        <strain evidence="1">F231</strain>
    </source>
</reference>
<comment type="caution">
    <text evidence="1">The sequence shown here is derived from an EMBL/GenBank/DDBJ whole genome shotgun (WGS) entry which is preliminary data.</text>
</comment>
<evidence type="ECO:0008006" key="3">
    <source>
        <dbReference type="Google" id="ProtNLM"/>
    </source>
</evidence>
<dbReference type="Proteomes" id="UP001346149">
    <property type="component" value="Unassembled WGS sequence"/>
</dbReference>